<keyword evidence="4 6" id="KW-1133">Transmembrane helix</keyword>
<dbReference type="Pfam" id="PF05140">
    <property type="entry name" value="ResB"/>
    <property type="match status" value="1"/>
</dbReference>
<accession>A0A927C7V2</accession>
<evidence type="ECO:0000313" key="8">
    <source>
        <dbReference type="EMBL" id="MBD2861351.1"/>
    </source>
</evidence>
<feature type="transmembrane region" description="Helical" evidence="6">
    <location>
        <begin position="124"/>
        <end position="146"/>
    </location>
</feature>
<dbReference type="PANTHER" id="PTHR31566">
    <property type="entry name" value="CYTOCHROME C BIOGENESIS PROTEIN CCS1, CHLOROPLASTIC"/>
    <property type="match status" value="1"/>
</dbReference>
<reference evidence="8" key="1">
    <citation type="submission" date="2020-09" db="EMBL/GenBank/DDBJ databases">
        <title>A novel bacterium of genus Paenibacillus, isolated from South China Sea.</title>
        <authorList>
            <person name="Huang H."/>
            <person name="Mo K."/>
            <person name="Hu Y."/>
        </authorList>
    </citation>
    <scope>NUCLEOTIDE SEQUENCE</scope>
    <source>
        <strain evidence="8">IB182363</strain>
    </source>
</reference>
<dbReference type="RefSeq" id="WP_190925272.1">
    <property type="nucleotide sequence ID" value="NZ_JACXJA010000005.1"/>
</dbReference>
<feature type="domain" description="ResB-like" evidence="7">
    <location>
        <begin position="66"/>
        <end position="537"/>
    </location>
</feature>
<dbReference type="GO" id="GO:0016020">
    <property type="term" value="C:membrane"/>
    <property type="evidence" value="ECO:0007669"/>
    <property type="project" value="UniProtKB-SubCell"/>
</dbReference>
<keyword evidence="5 6" id="KW-0472">Membrane</keyword>
<proteinExistence type="predicted"/>
<comment type="subcellular location">
    <subcellularLocation>
        <location evidence="1">Membrane</location>
        <topology evidence="1">Multi-pass membrane protein</topology>
    </subcellularLocation>
</comment>
<protein>
    <submittedName>
        <fullName evidence="8">Cytochrome c biogenesis protein ResB</fullName>
    </submittedName>
</protein>
<sequence length="561" mass="63761">MIANTKCECGHQNHVGTVLCEACGKPLFENGDDNEPLEMRYDGVARRSQKANPSILDKVWNFFSSVKIAIYLILATLLGSMLGTIYPQENTFVNVDPAKYYKSTYGWSGDLYYKLGLSDTYGSWWFIALLVMIGTSLVICSLDRVLPLYRALSKQQIRKHLSFLRRQRVVYEGTVPMGEGQAASDPEAWVAGSAEKLRKKGYKVHTDGSALLAEKHRFSRWGPYVNHIGLIIFLLALLMRGLPGWHLDQYSEFLEGEPTKIPKTNYYLMNEQFNVSFYDETEMTESFREQGKIVAKLYETKAVLYECESDCDSPDKPPQLKEVSRQNITVNHPLSYKGLLVYQFDYAETPKLLAVNPKLKNKQTGESYGPFEVRMKNPAMSYEAGPYKLELKEYFPDFSVNDKGMPITVSNEPNAPAFLFMITGPQLPESGQPFFYFPKEIDKVKFSQDKINGAFAESWDISVDSMEDVEIAAYTSYLNIRKDIALPYIFTGAAIFMIGVVMGIYWQHRRIWLRFDEGNRLTLGAHTNKNWYGLRGETAGMLKQMGIGVEPKQLANEVSKA</sequence>
<evidence type="ECO:0000256" key="6">
    <source>
        <dbReference type="SAM" id="Phobius"/>
    </source>
</evidence>
<keyword evidence="9" id="KW-1185">Reference proteome</keyword>
<keyword evidence="2 6" id="KW-0812">Transmembrane</keyword>
<name>A0A927C7V2_9BACL</name>
<evidence type="ECO:0000259" key="7">
    <source>
        <dbReference type="Pfam" id="PF05140"/>
    </source>
</evidence>
<evidence type="ECO:0000313" key="9">
    <source>
        <dbReference type="Proteomes" id="UP000639396"/>
    </source>
</evidence>
<dbReference type="Proteomes" id="UP000639396">
    <property type="component" value="Unassembled WGS sequence"/>
</dbReference>
<feature type="transmembrane region" description="Helical" evidence="6">
    <location>
        <begin position="224"/>
        <end position="242"/>
    </location>
</feature>
<feature type="transmembrane region" description="Helical" evidence="6">
    <location>
        <begin position="68"/>
        <end position="86"/>
    </location>
</feature>
<dbReference type="GO" id="GO:0017004">
    <property type="term" value="P:cytochrome complex assembly"/>
    <property type="evidence" value="ECO:0007669"/>
    <property type="project" value="UniProtKB-KW"/>
</dbReference>
<evidence type="ECO:0000256" key="3">
    <source>
        <dbReference type="ARBA" id="ARBA00022748"/>
    </source>
</evidence>
<evidence type="ECO:0000256" key="1">
    <source>
        <dbReference type="ARBA" id="ARBA00004141"/>
    </source>
</evidence>
<keyword evidence="3" id="KW-0201">Cytochrome c-type biogenesis</keyword>
<dbReference type="PANTHER" id="PTHR31566:SF0">
    <property type="entry name" value="CYTOCHROME C BIOGENESIS PROTEIN CCS1, CHLOROPLASTIC"/>
    <property type="match status" value="1"/>
</dbReference>
<gene>
    <name evidence="8" type="ORF">IDH45_05020</name>
</gene>
<feature type="transmembrane region" description="Helical" evidence="6">
    <location>
        <begin position="485"/>
        <end position="506"/>
    </location>
</feature>
<dbReference type="AlphaFoldDB" id="A0A927C7V2"/>
<dbReference type="EMBL" id="JACXJA010000005">
    <property type="protein sequence ID" value="MBD2861351.1"/>
    <property type="molecule type" value="Genomic_DNA"/>
</dbReference>
<comment type="caution">
    <text evidence="8">The sequence shown here is derived from an EMBL/GenBank/DDBJ whole genome shotgun (WGS) entry which is preliminary data.</text>
</comment>
<dbReference type="InterPro" id="IPR007816">
    <property type="entry name" value="ResB-like_domain"/>
</dbReference>
<organism evidence="8 9">
    <name type="scientific">Paenibacillus oceani</name>
    <dbReference type="NCBI Taxonomy" id="2772510"/>
    <lineage>
        <taxon>Bacteria</taxon>
        <taxon>Bacillati</taxon>
        <taxon>Bacillota</taxon>
        <taxon>Bacilli</taxon>
        <taxon>Bacillales</taxon>
        <taxon>Paenibacillaceae</taxon>
        <taxon>Paenibacillus</taxon>
    </lineage>
</organism>
<evidence type="ECO:0000256" key="5">
    <source>
        <dbReference type="ARBA" id="ARBA00023136"/>
    </source>
</evidence>
<dbReference type="InterPro" id="IPR023494">
    <property type="entry name" value="Cyt_c_bgen_Ccs1/CcsB/ResB"/>
</dbReference>
<evidence type="ECO:0000256" key="2">
    <source>
        <dbReference type="ARBA" id="ARBA00022692"/>
    </source>
</evidence>
<evidence type="ECO:0000256" key="4">
    <source>
        <dbReference type="ARBA" id="ARBA00022989"/>
    </source>
</evidence>